<reference evidence="1 2" key="1">
    <citation type="submission" date="2022-10" db="EMBL/GenBank/DDBJ databases">
        <title>Xanthomonas sp. H13-6.</title>
        <authorList>
            <person name="Liu X."/>
            <person name="Deng Z."/>
            <person name="Jiang Y."/>
            <person name="Yu T."/>
            <person name="Ai J."/>
        </authorList>
    </citation>
    <scope>NUCLEOTIDE SEQUENCE [LARGE SCALE GENOMIC DNA]</scope>
    <source>
        <strain evidence="1 2">H13-6</strain>
    </source>
</reference>
<dbReference type="Proteomes" id="UP001209922">
    <property type="component" value="Unassembled WGS sequence"/>
</dbReference>
<dbReference type="SUPFAM" id="SSF81301">
    <property type="entry name" value="Nucleotidyltransferase"/>
    <property type="match status" value="1"/>
</dbReference>
<organism evidence="1 2">
    <name type="scientific">Xanthomonas chitinilytica</name>
    <dbReference type="NCBI Taxonomy" id="2989819"/>
    <lineage>
        <taxon>Bacteria</taxon>
        <taxon>Pseudomonadati</taxon>
        <taxon>Pseudomonadota</taxon>
        <taxon>Gammaproteobacteria</taxon>
        <taxon>Lysobacterales</taxon>
        <taxon>Lysobacteraceae</taxon>
        <taxon>Xanthomonas</taxon>
    </lineage>
</organism>
<dbReference type="InterPro" id="IPR043519">
    <property type="entry name" value="NT_sf"/>
</dbReference>
<dbReference type="InterPro" id="IPR007344">
    <property type="entry name" value="GrpB/CoaE"/>
</dbReference>
<sequence>MRAVELLPHDPAWAHVARAEAATLRRLLGDGLVAVHHIGSTAIAGIRAKPVVDLMAVVRDLSVLELQRDGLGARGYRWRGENGLPGRRYCTKDDPATGRRLMHLHGYAEGSPGIARHLAFRDHLRGNPSLALEYDREKERCQRLHRLDPRAYGDCKSTWIQRIEPDAVAAAGLAAKQPLTE</sequence>
<name>A0ABT3JTD0_9XANT</name>
<dbReference type="RefSeq" id="WP_265126703.1">
    <property type="nucleotide sequence ID" value="NZ_JAPCHY010000003.1"/>
</dbReference>
<proteinExistence type="predicted"/>
<dbReference type="EMBL" id="JAPCHY010000003">
    <property type="protein sequence ID" value="MCW4471741.1"/>
    <property type="molecule type" value="Genomic_DNA"/>
</dbReference>
<protein>
    <submittedName>
        <fullName evidence="1">GrpB family protein</fullName>
    </submittedName>
</protein>
<accession>A0ABT3JTD0</accession>
<dbReference type="PANTHER" id="PTHR34822:SF1">
    <property type="entry name" value="GRPB FAMILY PROTEIN"/>
    <property type="match status" value="1"/>
</dbReference>
<gene>
    <name evidence="1" type="ORF">OK345_04370</name>
</gene>
<dbReference type="PANTHER" id="PTHR34822">
    <property type="entry name" value="GRPB DOMAIN PROTEIN (AFU_ORTHOLOGUE AFUA_1G01530)"/>
    <property type="match status" value="1"/>
</dbReference>
<keyword evidence="2" id="KW-1185">Reference proteome</keyword>
<comment type="caution">
    <text evidence="1">The sequence shown here is derived from an EMBL/GenBank/DDBJ whole genome shotgun (WGS) entry which is preliminary data.</text>
</comment>
<evidence type="ECO:0000313" key="2">
    <source>
        <dbReference type="Proteomes" id="UP001209922"/>
    </source>
</evidence>
<dbReference type="Pfam" id="PF04229">
    <property type="entry name" value="GrpB"/>
    <property type="match status" value="1"/>
</dbReference>
<dbReference type="Gene3D" id="3.30.460.10">
    <property type="entry name" value="Beta Polymerase, domain 2"/>
    <property type="match status" value="1"/>
</dbReference>
<evidence type="ECO:0000313" key="1">
    <source>
        <dbReference type="EMBL" id="MCW4471741.1"/>
    </source>
</evidence>